<dbReference type="PIRSF" id="PIRSF010376">
    <property type="entry name" value="IspE"/>
    <property type="match status" value="1"/>
</dbReference>
<comment type="similarity">
    <text evidence="1 9">Belongs to the GHMP kinase family. IspE subfamily.</text>
</comment>
<keyword evidence="7 9" id="KW-0067">ATP-binding</keyword>
<evidence type="ECO:0000256" key="3">
    <source>
        <dbReference type="ARBA" id="ARBA00017473"/>
    </source>
</evidence>
<evidence type="ECO:0000259" key="11">
    <source>
        <dbReference type="Pfam" id="PF08544"/>
    </source>
</evidence>
<feature type="active site" evidence="9">
    <location>
        <position position="10"/>
    </location>
</feature>
<dbReference type="Gene3D" id="3.30.230.10">
    <property type="match status" value="1"/>
</dbReference>
<dbReference type="HAMAP" id="MF_00061">
    <property type="entry name" value="IspE"/>
    <property type="match status" value="1"/>
</dbReference>
<gene>
    <name evidence="9 12" type="primary">ispE</name>
    <name evidence="12" type="ORF">ENW00_04725</name>
</gene>
<name>A0A7C3MJG2_DICTH</name>
<evidence type="ECO:0000256" key="9">
    <source>
        <dbReference type="HAMAP-Rule" id="MF_00061"/>
    </source>
</evidence>
<feature type="binding site" evidence="9">
    <location>
        <begin position="92"/>
        <end position="102"/>
    </location>
    <ligand>
        <name>ATP</name>
        <dbReference type="ChEBI" id="CHEBI:30616"/>
    </ligand>
</feature>
<dbReference type="NCBIfam" id="TIGR00154">
    <property type="entry name" value="ispE"/>
    <property type="match status" value="1"/>
</dbReference>
<dbReference type="PANTHER" id="PTHR43527">
    <property type="entry name" value="4-DIPHOSPHOCYTIDYL-2-C-METHYL-D-ERYTHRITOL KINASE, CHLOROPLASTIC"/>
    <property type="match status" value="1"/>
</dbReference>
<evidence type="ECO:0000256" key="4">
    <source>
        <dbReference type="ARBA" id="ARBA00022679"/>
    </source>
</evidence>
<comment type="caution">
    <text evidence="12">The sequence shown here is derived from an EMBL/GenBank/DDBJ whole genome shotgun (WGS) entry which is preliminary data.</text>
</comment>
<comment type="catalytic activity">
    <reaction evidence="9">
        <text>4-CDP-2-C-methyl-D-erythritol + ATP = 4-CDP-2-C-methyl-D-erythritol 2-phosphate + ADP + H(+)</text>
        <dbReference type="Rhea" id="RHEA:18437"/>
        <dbReference type="ChEBI" id="CHEBI:15378"/>
        <dbReference type="ChEBI" id="CHEBI:30616"/>
        <dbReference type="ChEBI" id="CHEBI:57823"/>
        <dbReference type="ChEBI" id="CHEBI:57919"/>
        <dbReference type="ChEBI" id="CHEBI:456216"/>
        <dbReference type="EC" id="2.7.1.148"/>
    </reaction>
</comment>
<feature type="domain" description="GHMP kinase C-terminal" evidence="11">
    <location>
        <begin position="208"/>
        <end position="266"/>
    </location>
</feature>
<keyword evidence="5 9" id="KW-0547">Nucleotide-binding</keyword>
<feature type="domain" description="GHMP kinase N-terminal" evidence="10">
    <location>
        <begin position="64"/>
        <end position="142"/>
    </location>
</feature>
<comment type="pathway">
    <text evidence="9">Isoprenoid biosynthesis; isopentenyl diphosphate biosynthesis via DXP pathway; isopentenyl diphosphate from 1-deoxy-D-xylulose 5-phosphate: step 3/6.</text>
</comment>
<dbReference type="AlphaFoldDB" id="A0A7C3MJG2"/>
<keyword evidence="9" id="KW-0414">Isoprene biosynthesis</keyword>
<dbReference type="SUPFAM" id="SSF55060">
    <property type="entry name" value="GHMP Kinase, C-terminal domain"/>
    <property type="match status" value="1"/>
</dbReference>
<protein>
    <recommendedName>
        <fullName evidence="3 9">4-diphosphocytidyl-2-C-methyl-D-erythritol kinase</fullName>
        <shortName evidence="9">CMK</shortName>
        <ecNumber evidence="2 9">2.7.1.148</ecNumber>
    </recommendedName>
    <alternativeName>
        <fullName evidence="8 9">4-(cytidine-5'-diphospho)-2-C-methyl-D-erythritol kinase</fullName>
    </alternativeName>
</protein>
<keyword evidence="4 9" id="KW-0808">Transferase</keyword>
<comment type="function">
    <text evidence="9">Catalyzes the phosphorylation of the position 2 hydroxy group of 4-diphosphocytidyl-2C-methyl-D-erythritol.</text>
</comment>
<dbReference type="InterPro" id="IPR006204">
    <property type="entry name" value="GHMP_kinase_N_dom"/>
</dbReference>
<keyword evidence="6 9" id="KW-0418">Kinase</keyword>
<evidence type="ECO:0000256" key="1">
    <source>
        <dbReference type="ARBA" id="ARBA00009684"/>
    </source>
</evidence>
<dbReference type="GO" id="GO:0005524">
    <property type="term" value="F:ATP binding"/>
    <property type="evidence" value="ECO:0007669"/>
    <property type="project" value="UniProtKB-UniRule"/>
</dbReference>
<proteinExistence type="inferred from homology"/>
<evidence type="ECO:0000256" key="6">
    <source>
        <dbReference type="ARBA" id="ARBA00022777"/>
    </source>
</evidence>
<sequence>MKIKLLTFAKLTLILDVIDKRTDGYHNVKILLHNINLSDFMSINLIPYPYFILETNLHIPPKENLIYKGYKAFIKETGIKIGCKIFLHKRIPKEAGLGGGSSNAAGIIYGLNILTKANLSLEEMANIGKFLGSDIPFFFYGGSSVAEGRGEIIKKIKHQRLKFLLIFPPFGISTKEVYSKISKDLLGNHIAFEQKVSEYTNGIYIKPYNFLEKITFNMYPELAMIKKEIEKVTEYVSMTGSGSTIFVMLKDKEEAKKILERLNKYIEKGYKIKLVDSAEQGIKILR</sequence>
<dbReference type="GO" id="GO:0050515">
    <property type="term" value="F:4-(cytidine 5'-diphospho)-2-C-methyl-D-erythritol kinase activity"/>
    <property type="evidence" value="ECO:0007669"/>
    <property type="project" value="UniProtKB-UniRule"/>
</dbReference>
<evidence type="ECO:0000259" key="10">
    <source>
        <dbReference type="Pfam" id="PF00288"/>
    </source>
</evidence>
<feature type="active site" evidence="9">
    <location>
        <position position="134"/>
    </location>
</feature>
<dbReference type="SUPFAM" id="SSF54211">
    <property type="entry name" value="Ribosomal protein S5 domain 2-like"/>
    <property type="match status" value="1"/>
</dbReference>
<dbReference type="GO" id="GO:0019288">
    <property type="term" value="P:isopentenyl diphosphate biosynthetic process, methylerythritol 4-phosphate pathway"/>
    <property type="evidence" value="ECO:0007669"/>
    <property type="project" value="UniProtKB-UniRule"/>
</dbReference>
<dbReference type="PANTHER" id="PTHR43527:SF2">
    <property type="entry name" value="4-DIPHOSPHOCYTIDYL-2-C-METHYL-D-ERYTHRITOL KINASE, CHLOROPLASTIC"/>
    <property type="match status" value="1"/>
</dbReference>
<dbReference type="EMBL" id="DTIN01000014">
    <property type="protein sequence ID" value="HFX13453.1"/>
    <property type="molecule type" value="Genomic_DNA"/>
</dbReference>
<dbReference type="Pfam" id="PF08544">
    <property type="entry name" value="GHMP_kinases_C"/>
    <property type="match status" value="1"/>
</dbReference>
<dbReference type="InterPro" id="IPR014721">
    <property type="entry name" value="Ribsml_uS5_D2-typ_fold_subgr"/>
</dbReference>
<accession>A0A7C3MJG2</accession>
<organism evidence="12">
    <name type="scientific">Dictyoglomus thermophilum</name>
    <dbReference type="NCBI Taxonomy" id="14"/>
    <lineage>
        <taxon>Bacteria</taxon>
        <taxon>Pseudomonadati</taxon>
        <taxon>Dictyoglomota</taxon>
        <taxon>Dictyoglomia</taxon>
        <taxon>Dictyoglomales</taxon>
        <taxon>Dictyoglomaceae</taxon>
        <taxon>Dictyoglomus</taxon>
    </lineage>
</organism>
<dbReference type="InterPro" id="IPR036554">
    <property type="entry name" value="GHMP_kinase_C_sf"/>
</dbReference>
<reference evidence="12" key="1">
    <citation type="journal article" date="2020" name="mSystems">
        <title>Genome- and Community-Level Interaction Insights into Carbon Utilization and Element Cycling Functions of Hydrothermarchaeota in Hydrothermal Sediment.</title>
        <authorList>
            <person name="Zhou Z."/>
            <person name="Liu Y."/>
            <person name="Xu W."/>
            <person name="Pan J."/>
            <person name="Luo Z.H."/>
            <person name="Li M."/>
        </authorList>
    </citation>
    <scope>NUCLEOTIDE SEQUENCE [LARGE SCALE GENOMIC DNA]</scope>
    <source>
        <strain evidence="12">SpSt-81</strain>
    </source>
</reference>
<dbReference type="InterPro" id="IPR013750">
    <property type="entry name" value="GHMP_kinase_C_dom"/>
</dbReference>
<evidence type="ECO:0000256" key="8">
    <source>
        <dbReference type="ARBA" id="ARBA00032554"/>
    </source>
</evidence>
<evidence type="ECO:0000313" key="12">
    <source>
        <dbReference type="EMBL" id="HFX13453.1"/>
    </source>
</evidence>
<dbReference type="GO" id="GO:0016114">
    <property type="term" value="P:terpenoid biosynthetic process"/>
    <property type="evidence" value="ECO:0007669"/>
    <property type="project" value="UniProtKB-UniRule"/>
</dbReference>
<evidence type="ECO:0000256" key="2">
    <source>
        <dbReference type="ARBA" id="ARBA00012052"/>
    </source>
</evidence>
<dbReference type="InterPro" id="IPR020568">
    <property type="entry name" value="Ribosomal_Su5_D2-typ_SF"/>
</dbReference>
<dbReference type="Pfam" id="PF00288">
    <property type="entry name" value="GHMP_kinases_N"/>
    <property type="match status" value="1"/>
</dbReference>
<evidence type="ECO:0000256" key="5">
    <source>
        <dbReference type="ARBA" id="ARBA00022741"/>
    </source>
</evidence>
<dbReference type="Gene3D" id="3.30.70.890">
    <property type="entry name" value="GHMP kinase, C-terminal domain"/>
    <property type="match status" value="1"/>
</dbReference>
<dbReference type="UniPathway" id="UPA00056">
    <property type="reaction ID" value="UER00094"/>
</dbReference>
<dbReference type="InterPro" id="IPR004424">
    <property type="entry name" value="IspE"/>
</dbReference>
<evidence type="ECO:0000256" key="7">
    <source>
        <dbReference type="ARBA" id="ARBA00022840"/>
    </source>
</evidence>
<dbReference type="EC" id="2.7.1.148" evidence="2 9"/>